<feature type="domain" description="NAD-dependent epimerase/dehydratase" evidence="3">
    <location>
        <begin position="29"/>
        <end position="185"/>
    </location>
</feature>
<keyword evidence="1" id="KW-0521">NADP</keyword>
<sequence length="195" mass="21415">MESSRADHHLHRFLPCLILPQNEKYAHLKKLGHKKLKLVKADLVDYQSICSAINGCHGVFHVASPVPSTSVPNPQVDLIEPAVNGTLNVLKACSEAKVKRVVVVSSVAAVSMNPSWPEGQVMDENCWSDAEYCKTTNNWYCYSKTVAETEALEYAKASGINIITLLPTLVLGPMLQQATNASSLILIKLMKGQYH</sequence>
<reference evidence="4" key="1">
    <citation type="submission" date="2023-03" db="EMBL/GenBank/DDBJ databases">
        <authorList>
            <person name="Julca I."/>
        </authorList>
    </citation>
    <scope>NUCLEOTIDE SEQUENCE</scope>
</reference>
<evidence type="ECO:0000256" key="2">
    <source>
        <dbReference type="ARBA" id="ARBA00023002"/>
    </source>
</evidence>
<evidence type="ECO:0000256" key="1">
    <source>
        <dbReference type="ARBA" id="ARBA00022857"/>
    </source>
</evidence>
<keyword evidence="2" id="KW-0560">Oxidoreductase</keyword>
<dbReference type="Gene3D" id="3.40.50.720">
    <property type="entry name" value="NAD(P)-binding Rossmann-like Domain"/>
    <property type="match status" value="1"/>
</dbReference>
<dbReference type="InterPro" id="IPR050425">
    <property type="entry name" value="NAD(P)_dehydrat-like"/>
</dbReference>
<keyword evidence="5" id="KW-1185">Reference proteome</keyword>
<gene>
    <name evidence="4" type="ORF">OLC1_LOCUS21856</name>
</gene>
<dbReference type="Pfam" id="PF01370">
    <property type="entry name" value="Epimerase"/>
    <property type="match status" value="1"/>
</dbReference>
<dbReference type="AlphaFoldDB" id="A0AAV1E6S1"/>
<dbReference type="Proteomes" id="UP001161247">
    <property type="component" value="Chromosome 8"/>
</dbReference>
<evidence type="ECO:0000313" key="5">
    <source>
        <dbReference type="Proteomes" id="UP001161247"/>
    </source>
</evidence>
<evidence type="ECO:0000313" key="4">
    <source>
        <dbReference type="EMBL" id="CAI9115297.1"/>
    </source>
</evidence>
<proteinExistence type="predicted"/>
<organism evidence="4 5">
    <name type="scientific">Oldenlandia corymbosa var. corymbosa</name>
    <dbReference type="NCBI Taxonomy" id="529605"/>
    <lineage>
        <taxon>Eukaryota</taxon>
        <taxon>Viridiplantae</taxon>
        <taxon>Streptophyta</taxon>
        <taxon>Embryophyta</taxon>
        <taxon>Tracheophyta</taxon>
        <taxon>Spermatophyta</taxon>
        <taxon>Magnoliopsida</taxon>
        <taxon>eudicotyledons</taxon>
        <taxon>Gunneridae</taxon>
        <taxon>Pentapetalae</taxon>
        <taxon>asterids</taxon>
        <taxon>lamiids</taxon>
        <taxon>Gentianales</taxon>
        <taxon>Rubiaceae</taxon>
        <taxon>Rubioideae</taxon>
        <taxon>Spermacoceae</taxon>
        <taxon>Hedyotis-Oldenlandia complex</taxon>
        <taxon>Oldenlandia</taxon>
    </lineage>
</organism>
<evidence type="ECO:0000259" key="3">
    <source>
        <dbReference type="Pfam" id="PF01370"/>
    </source>
</evidence>
<dbReference type="InterPro" id="IPR036291">
    <property type="entry name" value="NAD(P)-bd_dom_sf"/>
</dbReference>
<dbReference type="PANTHER" id="PTHR10366:SF831">
    <property type="entry name" value="NAD-DEPENDENT EPIMERASE_DEHYDRATASE DOMAIN-CONTAINING PROTEIN"/>
    <property type="match status" value="1"/>
</dbReference>
<protein>
    <submittedName>
        <fullName evidence="4">OLC1v1016163C1</fullName>
    </submittedName>
</protein>
<dbReference type="EMBL" id="OX459125">
    <property type="protein sequence ID" value="CAI9115297.1"/>
    <property type="molecule type" value="Genomic_DNA"/>
</dbReference>
<name>A0AAV1E6S1_OLDCO</name>
<accession>A0AAV1E6S1</accession>
<dbReference type="SUPFAM" id="SSF51735">
    <property type="entry name" value="NAD(P)-binding Rossmann-fold domains"/>
    <property type="match status" value="1"/>
</dbReference>
<dbReference type="GO" id="GO:0016616">
    <property type="term" value="F:oxidoreductase activity, acting on the CH-OH group of donors, NAD or NADP as acceptor"/>
    <property type="evidence" value="ECO:0007669"/>
    <property type="project" value="TreeGrafter"/>
</dbReference>
<dbReference type="InterPro" id="IPR001509">
    <property type="entry name" value="Epimerase_deHydtase"/>
</dbReference>
<dbReference type="PANTHER" id="PTHR10366">
    <property type="entry name" value="NAD DEPENDENT EPIMERASE/DEHYDRATASE"/>
    <property type="match status" value="1"/>
</dbReference>